<evidence type="ECO:0000259" key="14">
    <source>
        <dbReference type="Pfam" id="PF00205"/>
    </source>
</evidence>
<dbReference type="GO" id="GO:0009097">
    <property type="term" value="P:isoleucine biosynthetic process"/>
    <property type="evidence" value="ECO:0007669"/>
    <property type="project" value="UniProtKB-UniPathway"/>
</dbReference>
<dbReference type="GO" id="GO:0009099">
    <property type="term" value="P:L-valine biosynthetic process"/>
    <property type="evidence" value="ECO:0007669"/>
    <property type="project" value="UniProtKB-UniPathway"/>
</dbReference>
<dbReference type="GO" id="GO:0000287">
    <property type="term" value="F:magnesium ion binding"/>
    <property type="evidence" value="ECO:0007669"/>
    <property type="project" value="UniProtKB-UniRule"/>
</dbReference>
<dbReference type="AlphaFoldDB" id="A0A0G4H2C5"/>
<dbReference type="InterPro" id="IPR039368">
    <property type="entry name" value="AHAS_TPP"/>
</dbReference>
<evidence type="ECO:0000256" key="11">
    <source>
        <dbReference type="RuleBase" id="RU003591"/>
    </source>
</evidence>
<evidence type="ECO:0000256" key="10">
    <source>
        <dbReference type="ARBA" id="ARBA00023304"/>
    </source>
</evidence>
<dbReference type="FunFam" id="3.40.50.1220:FF:000008">
    <property type="entry name" value="Acetolactate synthase"/>
    <property type="match status" value="1"/>
</dbReference>
<comment type="cofactor">
    <cofactor evidence="11">
        <name>Mg(2+)</name>
        <dbReference type="ChEBI" id="CHEBI:18420"/>
    </cofactor>
    <text evidence="11">Binds 1 Mg(2+) ion per subunit.</text>
</comment>
<comment type="similarity">
    <text evidence="3 11">Belongs to the TPP enzyme family.</text>
</comment>
<evidence type="ECO:0000256" key="4">
    <source>
        <dbReference type="ARBA" id="ARBA00013145"/>
    </source>
</evidence>
<dbReference type="UniPathway" id="UPA00047">
    <property type="reaction ID" value="UER00055"/>
</dbReference>
<dbReference type="SUPFAM" id="SSF52467">
    <property type="entry name" value="DHS-like NAD/FAD-binding domain"/>
    <property type="match status" value="1"/>
</dbReference>
<evidence type="ECO:0000256" key="7">
    <source>
        <dbReference type="ARBA" id="ARBA00022723"/>
    </source>
</evidence>
<comment type="cofactor">
    <cofactor evidence="11">
        <name>thiamine diphosphate</name>
        <dbReference type="ChEBI" id="CHEBI:58937"/>
    </cofactor>
    <text evidence="11">Binds 1 thiamine pyrophosphate per subunit.</text>
</comment>
<evidence type="ECO:0000259" key="16">
    <source>
        <dbReference type="Pfam" id="PF02776"/>
    </source>
</evidence>
<evidence type="ECO:0000256" key="6">
    <source>
        <dbReference type="ARBA" id="ARBA00022679"/>
    </source>
</evidence>
<dbReference type="Pfam" id="PF02775">
    <property type="entry name" value="TPP_enzyme_C"/>
    <property type="match status" value="1"/>
</dbReference>
<keyword evidence="6 11" id="KW-0808">Transferase</keyword>
<dbReference type="FunFam" id="3.40.50.970:FF:000007">
    <property type="entry name" value="Acetolactate synthase"/>
    <property type="match status" value="1"/>
</dbReference>
<dbReference type="UniPathway" id="UPA00049">
    <property type="reaction ID" value="UER00059"/>
</dbReference>
<feature type="signal peptide" evidence="13">
    <location>
        <begin position="1"/>
        <end position="27"/>
    </location>
</feature>
<gene>
    <name evidence="17" type="ORF">Vbra_19396</name>
</gene>
<dbReference type="PROSITE" id="PS00187">
    <property type="entry name" value="TPP_ENZYMES"/>
    <property type="match status" value="1"/>
</dbReference>
<organism evidence="17 18">
    <name type="scientific">Vitrella brassicaformis (strain CCMP3155)</name>
    <dbReference type="NCBI Taxonomy" id="1169540"/>
    <lineage>
        <taxon>Eukaryota</taxon>
        <taxon>Sar</taxon>
        <taxon>Alveolata</taxon>
        <taxon>Colpodellida</taxon>
        <taxon>Vitrellaceae</taxon>
        <taxon>Vitrella</taxon>
    </lineage>
</organism>
<dbReference type="CDD" id="cd07035">
    <property type="entry name" value="TPP_PYR_POX_like"/>
    <property type="match status" value="1"/>
</dbReference>
<dbReference type="GO" id="GO:0003984">
    <property type="term" value="F:acetolactate synthase activity"/>
    <property type="evidence" value="ECO:0007669"/>
    <property type="project" value="UniProtKB-EC"/>
</dbReference>
<keyword evidence="13" id="KW-0732">Signal</keyword>
<name>A0A0G4H2C5_VITBC</name>
<comment type="pathway">
    <text evidence="1 11">Amino-acid biosynthesis; L-isoleucine biosynthesis; L-isoleucine from 2-oxobutanoate: step 1/4.</text>
</comment>
<dbReference type="CDD" id="cd02015">
    <property type="entry name" value="TPP_AHAS"/>
    <property type="match status" value="1"/>
</dbReference>
<dbReference type="GO" id="GO:0005739">
    <property type="term" value="C:mitochondrion"/>
    <property type="evidence" value="ECO:0007669"/>
    <property type="project" value="TreeGrafter"/>
</dbReference>
<dbReference type="NCBIfam" id="TIGR00118">
    <property type="entry name" value="acolac_lg"/>
    <property type="match status" value="1"/>
</dbReference>
<dbReference type="PANTHER" id="PTHR18968:SF13">
    <property type="entry name" value="ACETOLACTATE SYNTHASE CATALYTIC SUBUNIT, MITOCHONDRIAL"/>
    <property type="match status" value="1"/>
</dbReference>
<feature type="region of interest" description="Disordered" evidence="12">
    <location>
        <begin position="74"/>
        <end position="94"/>
    </location>
</feature>
<evidence type="ECO:0000313" key="18">
    <source>
        <dbReference type="Proteomes" id="UP000041254"/>
    </source>
</evidence>
<reference evidence="17 18" key="1">
    <citation type="submission" date="2014-11" db="EMBL/GenBank/DDBJ databases">
        <authorList>
            <person name="Zhu J."/>
            <person name="Qi W."/>
            <person name="Song R."/>
        </authorList>
    </citation>
    <scope>NUCLEOTIDE SEQUENCE [LARGE SCALE GENOMIC DNA]</scope>
</reference>
<dbReference type="OrthoDB" id="16262at2759"/>
<keyword evidence="7 11" id="KW-0479">Metal-binding</keyword>
<feature type="domain" description="Thiamine pyrophosphate enzyme N-terminal TPP-binding" evidence="16">
    <location>
        <begin position="265"/>
        <end position="375"/>
    </location>
</feature>
<dbReference type="InterPro" id="IPR011766">
    <property type="entry name" value="TPP_enzyme_TPP-bd"/>
</dbReference>
<evidence type="ECO:0000256" key="9">
    <source>
        <dbReference type="ARBA" id="ARBA00023052"/>
    </source>
</evidence>
<dbReference type="STRING" id="1169540.A0A0G4H2C5"/>
<keyword evidence="10 11" id="KW-0100">Branched-chain amino acid biosynthesis</keyword>
<dbReference type="EMBL" id="CDMY01000954">
    <property type="protein sequence ID" value="CEM37797.1"/>
    <property type="molecule type" value="Genomic_DNA"/>
</dbReference>
<keyword evidence="9 11" id="KW-0786">Thiamine pyrophosphate</keyword>
<dbReference type="GO" id="GO:0030976">
    <property type="term" value="F:thiamine pyrophosphate binding"/>
    <property type="evidence" value="ECO:0007669"/>
    <property type="project" value="UniProtKB-UniRule"/>
</dbReference>
<dbReference type="Gene3D" id="3.40.50.1220">
    <property type="entry name" value="TPP-binding domain"/>
    <property type="match status" value="1"/>
</dbReference>
<proteinExistence type="inferred from homology"/>
<dbReference type="InParanoid" id="A0A0G4H2C5"/>
<feature type="chain" id="PRO_5005191009" description="Acetolactate synthase" evidence="13">
    <location>
        <begin position="28"/>
        <end position="853"/>
    </location>
</feature>
<dbReference type="VEuPathDB" id="CryptoDB:Vbra_19396"/>
<dbReference type="InterPro" id="IPR012001">
    <property type="entry name" value="Thiamin_PyroP_enz_TPP-bd_dom"/>
</dbReference>
<evidence type="ECO:0000256" key="5">
    <source>
        <dbReference type="ARBA" id="ARBA00022605"/>
    </source>
</evidence>
<dbReference type="GO" id="GO:0005948">
    <property type="term" value="C:acetolactate synthase complex"/>
    <property type="evidence" value="ECO:0007669"/>
    <property type="project" value="TreeGrafter"/>
</dbReference>
<dbReference type="InterPro" id="IPR029061">
    <property type="entry name" value="THDP-binding"/>
</dbReference>
<dbReference type="Pfam" id="PF00205">
    <property type="entry name" value="TPP_enzyme_M"/>
    <property type="match status" value="1"/>
</dbReference>
<evidence type="ECO:0000313" key="17">
    <source>
        <dbReference type="EMBL" id="CEM37797.1"/>
    </source>
</evidence>
<comment type="pathway">
    <text evidence="2 11">Amino-acid biosynthesis; L-valine biosynthesis; L-valine from pyruvate: step 1/4.</text>
</comment>
<comment type="catalytic activity">
    <reaction evidence="11">
        <text>2 pyruvate + H(+) = (2S)-2-acetolactate + CO2</text>
        <dbReference type="Rhea" id="RHEA:25249"/>
        <dbReference type="ChEBI" id="CHEBI:15361"/>
        <dbReference type="ChEBI" id="CHEBI:15378"/>
        <dbReference type="ChEBI" id="CHEBI:16526"/>
        <dbReference type="ChEBI" id="CHEBI:58476"/>
        <dbReference type="EC" id="2.2.1.6"/>
    </reaction>
</comment>
<accession>A0A0G4H2C5</accession>
<evidence type="ECO:0000256" key="1">
    <source>
        <dbReference type="ARBA" id="ARBA00004974"/>
    </source>
</evidence>
<evidence type="ECO:0000256" key="12">
    <source>
        <dbReference type="SAM" id="MobiDB-lite"/>
    </source>
</evidence>
<dbReference type="SUPFAM" id="SSF52518">
    <property type="entry name" value="Thiamin diphosphate-binding fold (THDP-binding)"/>
    <property type="match status" value="2"/>
</dbReference>
<dbReference type="Proteomes" id="UP000041254">
    <property type="component" value="Unassembled WGS sequence"/>
</dbReference>
<keyword evidence="5 11" id="KW-0028">Amino-acid biosynthesis</keyword>
<protein>
    <recommendedName>
        <fullName evidence="4 11">Acetolactate synthase</fullName>
        <ecNumber evidence="4 11">2.2.1.6</ecNumber>
    </recommendedName>
</protein>
<evidence type="ECO:0000256" key="8">
    <source>
        <dbReference type="ARBA" id="ARBA00022842"/>
    </source>
</evidence>
<evidence type="ECO:0000259" key="15">
    <source>
        <dbReference type="Pfam" id="PF02775"/>
    </source>
</evidence>
<dbReference type="EC" id="2.2.1.6" evidence="4 11"/>
<dbReference type="InterPro" id="IPR029035">
    <property type="entry name" value="DHS-like_NAD/FAD-binding_dom"/>
</dbReference>
<dbReference type="PANTHER" id="PTHR18968">
    <property type="entry name" value="THIAMINE PYROPHOSPHATE ENZYMES"/>
    <property type="match status" value="1"/>
</dbReference>
<evidence type="ECO:0000256" key="3">
    <source>
        <dbReference type="ARBA" id="ARBA00007812"/>
    </source>
</evidence>
<keyword evidence="8 11" id="KW-0460">Magnesium</keyword>
<sequence length="853" mass="92789">MDGCPAVRLDALISLSLILSCLHSLLGTLCEAAVPPRNRPPTAADAAAPLPHTRRKTTFLTPPIARGAANRRLTRLGMTPPPRPDATQTAPPREMAESIADAKSLLGPFGYPNGSDEGHTAASRGTRINGHEDKHAKRKEALGAAAAAGGHSLAALQRLARLSGELKETEALDSLRTLANTLTEMKDLLRSPSLRQILSNDRAAKALREFLSAFEGPVTGSLYDLIDKFEDDVVQECYRELREVLRAPETVIPSPEEREGYVQLSGGEIVTAMLKRHGVEAVFGYSGGAVLPLLDSFYGNDIKWYMSTHEQCAGHAAMGVAKSTGKVGVAVVTSGPGLTNLITPLQDAIGDGVPLVVFSGQVPTGAIGSDAFQECPACALTKPCTKWNFRAEKVEDLPWAVEQAFRIATSGRPGPVHIDLPKDISSGKVWLPKSFLEGELPEEIKMETFQWRKPLVDVQQIQQLAHLINQAKRPVLYVGQGAVGAADQVRELAAKASIPVATTIHGMGVFDEEDPLSLHMLGMHGSAYGNLAIQKADLVIAMGSRFDDRTTGILNKYAPEAKAAAERGEGGIVHVDIEKKQFGKSGVAPHMAVHGDCKDVIEALLPLVERHDRDEWLQQCRQWKADIPFRWIPPEGNQIKVQQVIDAIHRKSTELLPPDVREKMIFTTGVGNHQMMTAQFIRWRRPRSMLTSGSLGVMGVGLPYAIGAQVANPDSMVVLIDGDGSFNMSLMDLKTVANYKLPIKIAIMNDDRQQMVWIWQKLFFGERYISTTNNNPDFVALAKAYGIDAISCDNSDDLDGVIEKWLTHEGPMVVDFRVVPDICLPMVQPGKALDEMLLHPDEANKPMEGLAPS</sequence>
<dbReference type="InterPro" id="IPR045229">
    <property type="entry name" value="TPP_enz"/>
</dbReference>
<dbReference type="InterPro" id="IPR000399">
    <property type="entry name" value="TPP-bd_CS"/>
</dbReference>
<dbReference type="Gene3D" id="3.40.50.970">
    <property type="match status" value="2"/>
</dbReference>
<feature type="domain" description="Thiamine pyrophosphate enzyme TPP-binding" evidence="15">
    <location>
        <begin position="669"/>
        <end position="816"/>
    </location>
</feature>
<dbReference type="OMA" id="WREPRSF"/>
<evidence type="ECO:0000256" key="2">
    <source>
        <dbReference type="ARBA" id="ARBA00005025"/>
    </source>
</evidence>
<evidence type="ECO:0000256" key="13">
    <source>
        <dbReference type="SAM" id="SignalP"/>
    </source>
</evidence>
<dbReference type="InterPro" id="IPR012000">
    <property type="entry name" value="Thiamin_PyroP_enz_cen_dom"/>
</dbReference>
<feature type="region of interest" description="Disordered" evidence="12">
    <location>
        <begin position="112"/>
        <end position="136"/>
    </location>
</feature>
<dbReference type="Pfam" id="PF02776">
    <property type="entry name" value="TPP_enzyme_N"/>
    <property type="match status" value="1"/>
</dbReference>
<dbReference type="GO" id="GO:0050660">
    <property type="term" value="F:flavin adenine dinucleotide binding"/>
    <property type="evidence" value="ECO:0007669"/>
    <property type="project" value="InterPro"/>
</dbReference>
<keyword evidence="18" id="KW-1185">Reference proteome</keyword>
<dbReference type="InterPro" id="IPR012846">
    <property type="entry name" value="Acetolactate_synth_lsu"/>
</dbReference>
<feature type="domain" description="Thiamine pyrophosphate enzyme central" evidence="14">
    <location>
        <begin position="461"/>
        <end position="604"/>
    </location>
</feature>
<dbReference type="PhylomeDB" id="A0A0G4H2C5"/>